<evidence type="ECO:0000313" key="3">
    <source>
        <dbReference type="Proteomes" id="UP001434883"/>
    </source>
</evidence>
<gene>
    <name evidence="2" type="ORF">XENOCAPTIV_006943</name>
</gene>
<dbReference type="Proteomes" id="UP001434883">
    <property type="component" value="Unassembled WGS sequence"/>
</dbReference>
<keyword evidence="3" id="KW-1185">Reference proteome</keyword>
<evidence type="ECO:0000256" key="1">
    <source>
        <dbReference type="SAM" id="MobiDB-lite"/>
    </source>
</evidence>
<feature type="non-terminal residue" evidence="2">
    <location>
        <position position="1"/>
    </location>
</feature>
<organism evidence="2 3">
    <name type="scientific">Xenoophorus captivus</name>
    <dbReference type="NCBI Taxonomy" id="1517983"/>
    <lineage>
        <taxon>Eukaryota</taxon>
        <taxon>Metazoa</taxon>
        <taxon>Chordata</taxon>
        <taxon>Craniata</taxon>
        <taxon>Vertebrata</taxon>
        <taxon>Euteleostomi</taxon>
        <taxon>Actinopterygii</taxon>
        <taxon>Neopterygii</taxon>
        <taxon>Teleostei</taxon>
        <taxon>Neoteleostei</taxon>
        <taxon>Acanthomorphata</taxon>
        <taxon>Ovalentaria</taxon>
        <taxon>Atherinomorphae</taxon>
        <taxon>Cyprinodontiformes</taxon>
        <taxon>Goodeidae</taxon>
        <taxon>Xenoophorus</taxon>
    </lineage>
</organism>
<reference evidence="2 3" key="1">
    <citation type="submission" date="2021-06" db="EMBL/GenBank/DDBJ databases">
        <authorList>
            <person name="Palmer J.M."/>
        </authorList>
    </citation>
    <scope>NUCLEOTIDE SEQUENCE [LARGE SCALE GENOMIC DNA]</scope>
    <source>
        <strain evidence="2 3">XC_2019</strain>
        <tissue evidence="2">Muscle</tissue>
    </source>
</reference>
<protein>
    <submittedName>
        <fullName evidence="2">Uncharacterized protein</fullName>
    </submittedName>
</protein>
<feature type="region of interest" description="Disordered" evidence="1">
    <location>
        <begin position="27"/>
        <end position="62"/>
    </location>
</feature>
<evidence type="ECO:0000313" key="2">
    <source>
        <dbReference type="EMBL" id="MEQ2211205.1"/>
    </source>
</evidence>
<sequence length="121" mass="13508">VMKAMCKQGYKDALYFLKRNGLLNYTGPQTDRPLLAKKEESKADDEVRDEKNSEAEAEDKPQMEAKVMLHASSSLDEHIIEYLPPAVHKGKISVSTGELTVAQPDTVSKIRYPLTVLCDSL</sequence>
<feature type="compositionally biased region" description="Basic and acidic residues" evidence="1">
    <location>
        <begin position="34"/>
        <end position="62"/>
    </location>
</feature>
<accession>A0ABV0RT36</accession>
<name>A0ABV0RT36_9TELE</name>
<dbReference type="EMBL" id="JAHRIN010058834">
    <property type="protein sequence ID" value="MEQ2211205.1"/>
    <property type="molecule type" value="Genomic_DNA"/>
</dbReference>
<proteinExistence type="predicted"/>
<comment type="caution">
    <text evidence="2">The sequence shown here is derived from an EMBL/GenBank/DDBJ whole genome shotgun (WGS) entry which is preliminary data.</text>
</comment>